<dbReference type="EMBL" id="KV441549">
    <property type="protein sequence ID" value="OAG10686.1"/>
    <property type="molecule type" value="Genomic_DNA"/>
</dbReference>
<sequence length="240" mass="26109">MNPRLRLDRARRPHRGQTSPQRCGEGEPRRCTTLHLVFATMPDTVGAGGRRRMAGPRCESLDAQAGKGTRIGTSARRRAAILHVDHRFCREPRPAIHCAGAAAALIRRALACLWRRPMAQRAPAAHSLAAPGGLNIPSAHTICPKGTREALRAMSRAPSFCPHRSVPAPCAAPLPERCCSVPVTNPLHSRASCLRPHRRPASISRSTSLRRAPPWPLSPVNHGRAPWTLRPPPANHLVSC</sequence>
<reference evidence="2 3" key="1">
    <citation type="submission" date="2016-05" db="EMBL/GenBank/DDBJ databases">
        <title>Comparative analysis of secretome profiles of manganese(II)-oxidizing ascomycete fungi.</title>
        <authorList>
            <consortium name="DOE Joint Genome Institute"/>
            <person name="Zeiner C.A."/>
            <person name="Purvine S.O."/>
            <person name="Zink E.M."/>
            <person name="Wu S."/>
            <person name="Pasa-Tolic L."/>
            <person name="Chaput D.L."/>
            <person name="Haridas S."/>
            <person name="Grigoriev I.V."/>
            <person name="Santelli C.M."/>
            <person name="Hansel C.M."/>
        </authorList>
    </citation>
    <scope>NUCLEOTIDE SEQUENCE [LARGE SCALE GENOMIC DNA]</scope>
    <source>
        <strain evidence="2 3">AP3s5-JAC2a</strain>
    </source>
</reference>
<evidence type="ECO:0000256" key="1">
    <source>
        <dbReference type="SAM" id="MobiDB-lite"/>
    </source>
</evidence>
<organism evidence="2 3">
    <name type="scientific">Paraphaeosphaeria sporulosa</name>
    <dbReference type="NCBI Taxonomy" id="1460663"/>
    <lineage>
        <taxon>Eukaryota</taxon>
        <taxon>Fungi</taxon>
        <taxon>Dikarya</taxon>
        <taxon>Ascomycota</taxon>
        <taxon>Pezizomycotina</taxon>
        <taxon>Dothideomycetes</taxon>
        <taxon>Pleosporomycetidae</taxon>
        <taxon>Pleosporales</taxon>
        <taxon>Massarineae</taxon>
        <taxon>Didymosphaeriaceae</taxon>
        <taxon>Paraphaeosphaeria</taxon>
    </lineage>
</organism>
<protein>
    <submittedName>
        <fullName evidence="2">Uncharacterized protein</fullName>
    </submittedName>
</protein>
<dbReference type="Proteomes" id="UP000077069">
    <property type="component" value="Unassembled WGS sequence"/>
</dbReference>
<keyword evidence="3" id="KW-1185">Reference proteome</keyword>
<feature type="compositionally biased region" description="Basic and acidic residues" evidence="1">
    <location>
        <begin position="1"/>
        <end position="10"/>
    </location>
</feature>
<name>A0A177CTT7_9PLEO</name>
<evidence type="ECO:0000313" key="2">
    <source>
        <dbReference type="EMBL" id="OAG10686.1"/>
    </source>
</evidence>
<dbReference type="InParanoid" id="A0A177CTT7"/>
<dbReference type="RefSeq" id="XP_018041051.1">
    <property type="nucleotide sequence ID" value="XM_018186502.1"/>
</dbReference>
<proteinExistence type="predicted"/>
<evidence type="ECO:0000313" key="3">
    <source>
        <dbReference type="Proteomes" id="UP000077069"/>
    </source>
</evidence>
<feature type="region of interest" description="Disordered" evidence="1">
    <location>
        <begin position="1"/>
        <end position="27"/>
    </location>
</feature>
<dbReference type="AlphaFoldDB" id="A0A177CTT7"/>
<gene>
    <name evidence="2" type="ORF">CC84DRAFT_491827</name>
</gene>
<accession>A0A177CTT7</accession>
<dbReference type="GeneID" id="28769988"/>